<evidence type="ECO:0000313" key="2">
    <source>
        <dbReference type="Proteomes" id="UP000015104"/>
    </source>
</evidence>
<reference evidence="1" key="2">
    <citation type="submission" date="2015-06" db="UniProtKB">
        <authorList>
            <consortium name="EnsemblMetazoa"/>
        </authorList>
    </citation>
    <scope>IDENTIFICATION</scope>
</reference>
<dbReference type="EnsemblMetazoa" id="tetur04g07690.1">
    <property type="protein sequence ID" value="tetur04g07690.1"/>
    <property type="gene ID" value="tetur04g07690"/>
</dbReference>
<dbReference type="EMBL" id="CAEY01001374">
    <property type="status" value="NOT_ANNOTATED_CDS"/>
    <property type="molecule type" value="Genomic_DNA"/>
</dbReference>
<sequence length="161" mass="17598">MSEFYYNRHQGPKAHWIDAEGGFVPYGEAVVGGMDISGETLYVGRALQDGECIPGKIVPSHGVCYVAYAGREHPHRVYQVLRGHGLEFCWVPSSEGMTPTGAIEGGKTSDGESLFIGRTFHQGSHVIGKIHPSHGRLYIPFGGDEHSFSDYEVLCMKTVSL</sequence>
<dbReference type="KEGG" id="tut:107360041"/>
<name>T1K378_TETUR</name>
<dbReference type="AlphaFoldDB" id="T1K378"/>
<proteinExistence type="predicted"/>
<dbReference type="SMART" id="SM00696">
    <property type="entry name" value="DM9"/>
    <property type="match status" value="2"/>
</dbReference>
<dbReference type="PANTHER" id="PTHR31649">
    <property type="entry name" value="AGAP009604-PA"/>
    <property type="match status" value="1"/>
</dbReference>
<protein>
    <recommendedName>
        <fullName evidence="3">Natterin-3</fullName>
    </recommendedName>
</protein>
<dbReference type="InterPro" id="IPR006616">
    <property type="entry name" value="DM9_repeat"/>
</dbReference>
<dbReference type="PANTHER" id="PTHR31649:SF1">
    <property type="entry name" value="FARNESOIC ACID O-METHYL TRANSFERASE DOMAIN-CONTAINING PROTEIN"/>
    <property type="match status" value="1"/>
</dbReference>
<gene>
    <name evidence="1" type="primary">107360041</name>
</gene>
<reference evidence="2" key="1">
    <citation type="submission" date="2011-08" db="EMBL/GenBank/DDBJ databases">
        <authorList>
            <person name="Rombauts S."/>
        </authorList>
    </citation>
    <scope>NUCLEOTIDE SEQUENCE</scope>
    <source>
        <strain evidence="2">London</strain>
    </source>
</reference>
<organism evidence="1 2">
    <name type="scientific">Tetranychus urticae</name>
    <name type="common">Two-spotted spider mite</name>
    <dbReference type="NCBI Taxonomy" id="32264"/>
    <lineage>
        <taxon>Eukaryota</taxon>
        <taxon>Metazoa</taxon>
        <taxon>Ecdysozoa</taxon>
        <taxon>Arthropoda</taxon>
        <taxon>Chelicerata</taxon>
        <taxon>Arachnida</taxon>
        <taxon>Acari</taxon>
        <taxon>Acariformes</taxon>
        <taxon>Trombidiformes</taxon>
        <taxon>Prostigmata</taxon>
        <taxon>Eleutherengona</taxon>
        <taxon>Raphignathae</taxon>
        <taxon>Tetranychoidea</taxon>
        <taxon>Tetranychidae</taxon>
        <taxon>Tetranychus</taxon>
    </lineage>
</organism>
<dbReference type="eggNOG" id="ENOG502S083">
    <property type="taxonomic scope" value="Eukaryota"/>
</dbReference>
<dbReference type="OrthoDB" id="2142040at2759"/>
<dbReference type="Pfam" id="PF11901">
    <property type="entry name" value="DM9"/>
    <property type="match status" value="1"/>
</dbReference>
<keyword evidence="2" id="KW-1185">Reference proteome</keyword>
<evidence type="ECO:0008006" key="3">
    <source>
        <dbReference type="Google" id="ProtNLM"/>
    </source>
</evidence>
<accession>T1K378</accession>
<dbReference type="Proteomes" id="UP000015104">
    <property type="component" value="Unassembled WGS sequence"/>
</dbReference>
<dbReference type="STRING" id="32264.T1K378"/>
<dbReference type="OMA" id="GHSCAYI"/>
<evidence type="ECO:0000313" key="1">
    <source>
        <dbReference type="EnsemblMetazoa" id="tetur04g07690.1"/>
    </source>
</evidence>
<dbReference type="HOGENOM" id="CLU_112596_2_1_1"/>